<keyword evidence="2" id="KW-1015">Disulfide bond</keyword>
<dbReference type="GO" id="GO:0005886">
    <property type="term" value="C:plasma membrane"/>
    <property type="evidence" value="ECO:0007669"/>
    <property type="project" value="TreeGrafter"/>
</dbReference>
<accession>A0A8B6DK19</accession>
<comment type="caution">
    <text evidence="4">The sequence shown here is derived from an EMBL/GenBank/DDBJ whole genome shotgun (WGS) entry which is preliminary data.</text>
</comment>
<dbReference type="InterPro" id="IPR050958">
    <property type="entry name" value="Cell_Adh-Cytoskel_Orgn"/>
</dbReference>
<protein>
    <recommendedName>
        <fullName evidence="3">Ig-like domain-containing protein</fullName>
    </recommendedName>
</protein>
<evidence type="ECO:0000256" key="2">
    <source>
        <dbReference type="ARBA" id="ARBA00023157"/>
    </source>
</evidence>
<evidence type="ECO:0000313" key="4">
    <source>
        <dbReference type="EMBL" id="VDI21476.1"/>
    </source>
</evidence>
<dbReference type="GO" id="GO:0008046">
    <property type="term" value="F:axon guidance receptor activity"/>
    <property type="evidence" value="ECO:0007669"/>
    <property type="project" value="TreeGrafter"/>
</dbReference>
<keyword evidence="5" id="KW-1185">Reference proteome</keyword>
<keyword evidence="1" id="KW-0732">Signal</keyword>
<organism evidence="4 5">
    <name type="scientific">Mytilus galloprovincialis</name>
    <name type="common">Mediterranean mussel</name>
    <dbReference type="NCBI Taxonomy" id="29158"/>
    <lineage>
        <taxon>Eukaryota</taxon>
        <taxon>Metazoa</taxon>
        <taxon>Spiralia</taxon>
        <taxon>Lophotrochozoa</taxon>
        <taxon>Mollusca</taxon>
        <taxon>Bivalvia</taxon>
        <taxon>Autobranchia</taxon>
        <taxon>Pteriomorphia</taxon>
        <taxon>Mytilida</taxon>
        <taxon>Mytiloidea</taxon>
        <taxon>Mytilidae</taxon>
        <taxon>Mytilinae</taxon>
        <taxon>Mytilus</taxon>
    </lineage>
</organism>
<dbReference type="GO" id="GO:0043025">
    <property type="term" value="C:neuronal cell body"/>
    <property type="evidence" value="ECO:0007669"/>
    <property type="project" value="TreeGrafter"/>
</dbReference>
<name>A0A8B6DK19_MYTGA</name>
<dbReference type="Proteomes" id="UP000596742">
    <property type="component" value="Unassembled WGS sequence"/>
</dbReference>
<dbReference type="EMBL" id="UYJE01003680">
    <property type="protein sequence ID" value="VDI21476.1"/>
    <property type="molecule type" value="Genomic_DNA"/>
</dbReference>
<dbReference type="GO" id="GO:0030424">
    <property type="term" value="C:axon"/>
    <property type="evidence" value="ECO:0007669"/>
    <property type="project" value="TreeGrafter"/>
</dbReference>
<evidence type="ECO:0000313" key="5">
    <source>
        <dbReference type="Proteomes" id="UP000596742"/>
    </source>
</evidence>
<dbReference type="GO" id="GO:0050808">
    <property type="term" value="P:synapse organization"/>
    <property type="evidence" value="ECO:0007669"/>
    <property type="project" value="TreeGrafter"/>
</dbReference>
<evidence type="ECO:0000256" key="1">
    <source>
        <dbReference type="ARBA" id="ARBA00022729"/>
    </source>
</evidence>
<dbReference type="Pfam" id="PF13927">
    <property type="entry name" value="Ig_3"/>
    <property type="match status" value="1"/>
</dbReference>
<dbReference type="InterPro" id="IPR036179">
    <property type="entry name" value="Ig-like_dom_sf"/>
</dbReference>
<proteinExistence type="predicted"/>
<dbReference type="InterPro" id="IPR013783">
    <property type="entry name" value="Ig-like_fold"/>
</dbReference>
<dbReference type="PROSITE" id="PS50835">
    <property type="entry name" value="IG_LIKE"/>
    <property type="match status" value="2"/>
</dbReference>
<sequence length="190" mass="20471">MTGIPVIKAHETVVKATFGMNITLHVTIDSAPQHFSIYWTKCVGNATEIIHTGTVGTSGGTVSSPSLTILFATASNVGIYKCYARNVIGSGSSVNISLSVEGDVPLVEVGVREQTAHFGEELTIHCNVTSSPVHKTVYWEKRNGDEVNNTGHLKPKGITLVIMLVHHSLTIIFVKNQQIPEAILVLPKIM</sequence>
<dbReference type="InterPro" id="IPR007110">
    <property type="entry name" value="Ig-like_dom"/>
</dbReference>
<dbReference type="GO" id="GO:0007156">
    <property type="term" value="P:homophilic cell adhesion via plasma membrane adhesion molecules"/>
    <property type="evidence" value="ECO:0007669"/>
    <property type="project" value="TreeGrafter"/>
</dbReference>
<dbReference type="PANTHER" id="PTHR45080">
    <property type="entry name" value="CONTACTIN 5"/>
    <property type="match status" value="1"/>
</dbReference>
<feature type="domain" description="Ig-like" evidence="3">
    <location>
        <begin position="5"/>
        <end position="99"/>
    </location>
</feature>
<dbReference type="SUPFAM" id="SSF48726">
    <property type="entry name" value="Immunoglobulin"/>
    <property type="match status" value="2"/>
</dbReference>
<dbReference type="PANTHER" id="PTHR45080:SF8">
    <property type="entry name" value="IG-LIKE DOMAIN-CONTAINING PROTEIN"/>
    <property type="match status" value="1"/>
</dbReference>
<dbReference type="OrthoDB" id="8825892at2759"/>
<dbReference type="Gene3D" id="2.60.40.10">
    <property type="entry name" value="Immunoglobulins"/>
    <property type="match status" value="2"/>
</dbReference>
<feature type="domain" description="Ig-like" evidence="3">
    <location>
        <begin position="105"/>
        <end position="143"/>
    </location>
</feature>
<gene>
    <name evidence="4" type="ORF">MGAL_10B043268</name>
</gene>
<dbReference type="AlphaFoldDB" id="A0A8B6DK19"/>
<reference evidence="4" key="1">
    <citation type="submission" date="2018-11" db="EMBL/GenBank/DDBJ databases">
        <authorList>
            <person name="Alioto T."/>
            <person name="Alioto T."/>
        </authorList>
    </citation>
    <scope>NUCLEOTIDE SEQUENCE</scope>
</reference>
<evidence type="ECO:0000259" key="3">
    <source>
        <dbReference type="PROSITE" id="PS50835"/>
    </source>
</evidence>